<dbReference type="EMBL" id="ABOU02000046">
    <property type="protein sequence ID" value="EDY32218.1"/>
    <property type="molecule type" value="Genomic_DNA"/>
</dbReference>
<name>B5CR56_9FIRM</name>
<gene>
    <name evidence="6" type="ORF">RUMLAC_01956</name>
</gene>
<evidence type="ECO:0000256" key="2">
    <source>
        <dbReference type="ARBA" id="ARBA00022448"/>
    </source>
</evidence>
<dbReference type="GO" id="GO:0098796">
    <property type="term" value="C:membrane protein complex"/>
    <property type="evidence" value="ECO:0007669"/>
    <property type="project" value="UniProtKB-ARBA"/>
</dbReference>
<organism evidence="6 7">
    <name type="scientific">[Ruminococcus] lactaris ATCC 29176</name>
    <dbReference type="NCBI Taxonomy" id="471875"/>
    <lineage>
        <taxon>Bacteria</taxon>
        <taxon>Bacillati</taxon>
        <taxon>Bacillota</taxon>
        <taxon>Clostridia</taxon>
        <taxon>Lachnospirales</taxon>
        <taxon>Lachnospiraceae</taxon>
        <taxon>Mediterraneibacter</taxon>
    </lineage>
</organism>
<sequence length="275" mass="30637">MAHFTGRSYNGGNRQKGEDKMSELLKMEHLVKYYGNKTSLTKALNDISLTVEQGEFTAIMGASGSGKTTLLNCISTIDRPTGGKVWIDGVCTSELKKGELADFRRNRLGFIFQEFNLLDTLTAFDNIALALQIQKCPHDKIKEKIEAVAQKLGIREVLEKYPYQLSGGQKQRVAAARAIITHPSLILADEPTGALDSKSSKDLLESLKLLNETEHTAILMVTHDAYTASYARRVIFIKDGKVFHELLKGTEERRSFFEQIMDVISLLGGDMNYAD</sequence>
<comment type="similarity">
    <text evidence="1">Belongs to the ABC transporter superfamily.</text>
</comment>
<dbReference type="Gene3D" id="3.40.50.300">
    <property type="entry name" value="P-loop containing nucleotide triphosphate hydrolases"/>
    <property type="match status" value="1"/>
</dbReference>
<comment type="caution">
    <text evidence="6">The sequence shown here is derived from an EMBL/GenBank/DDBJ whole genome shotgun (WGS) entry which is preliminary data.</text>
</comment>
<dbReference type="Proteomes" id="UP000003254">
    <property type="component" value="Unassembled WGS sequence"/>
</dbReference>
<dbReference type="eggNOG" id="COG1136">
    <property type="taxonomic scope" value="Bacteria"/>
</dbReference>
<dbReference type="PANTHER" id="PTHR42798:SF7">
    <property type="entry name" value="ALPHA-D-RIBOSE 1-METHYLPHOSPHONATE 5-TRIPHOSPHATE SYNTHASE SUBUNIT PHNL"/>
    <property type="match status" value="1"/>
</dbReference>
<evidence type="ECO:0000256" key="1">
    <source>
        <dbReference type="ARBA" id="ARBA00005417"/>
    </source>
</evidence>
<dbReference type="InterPro" id="IPR017911">
    <property type="entry name" value="MacB-like_ATP-bd"/>
</dbReference>
<evidence type="ECO:0000259" key="5">
    <source>
        <dbReference type="PROSITE" id="PS50893"/>
    </source>
</evidence>
<proteinExistence type="inferred from homology"/>
<keyword evidence="4 6" id="KW-0067">ATP-binding</keyword>
<accession>B5CR56</accession>
<dbReference type="PROSITE" id="PS50893">
    <property type="entry name" value="ABC_TRANSPORTER_2"/>
    <property type="match status" value="1"/>
</dbReference>
<dbReference type="SUPFAM" id="SSF52540">
    <property type="entry name" value="P-loop containing nucleoside triphosphate hydrolases"/>
    <property type="match status" value="1"/>
</dbReference>
<keyword evidence="7" id="KW-1185">Reference proteome</keyword>
<dbReference type="GO" id="GO:0005524">
    <property type="term" value="F:ATP binding"/>
    <property type="evidence" value="ECO:0007669"/>
    <property type="project" value="UniProtKB-KW"/>
</dbReference>
<dbReference type="CDD" id="cd03255">
    <property type="entry name" value="ABC_MJ0796_LolCDE_FtsE"/>
    <property type="match status" value="1"/>
</dbReference>
<dbReference type="AlphaFoldDB" id="B5CR56"/>
<keyword evidence="3" id="KW-0547">Nucleotide-binding</keyword>
<dbReference type="InterPro" id="IPR003439">
    <property type="entry name" value="ABC_transporter-like_ATP-bd"/>
</dbReference>
<evidence type="ECO:0000313" key="6">
    <source>
        <dbReference type="EMBL" id="EDY32218.1"/>
    </source>
</evidence>
<dbReference type="InterPro" id="IPR003593">
    <property type="entry name" value="AAA+_ATPase"/>
</dbReference>
<reference evidence="6 7" key="2">
    <citation type="submission" date="2008-08" db="EMBL/GenBank/DDBJ databases">
        <authorList>
            <person name="Fulton L."/>
            <person name="Clifton S."/>
            <person name="Fulton B."/>
            <person name="Xu J."/>
            <person name="Minx P."/>
            <person name="Pepin K.H."/>
            <person name="Johnson M."/>
            <person name="Bhonagiri V."/>
            <person name="Nash W.E."/>
            <person name="Mardis E.R."/>
            <person name="Wilson R.K."/>
        </authorList>
    </citation>
    <scope>NUCLEOTIDE SEQUENCE [LARGE SCALE GENOMIC DNA]</scope>
    <source>
        <strain evidence="6 7">ATCC 29176</strain>
    </source>
</reference>
<evidence type="ECO:0000256" key="3">
    <source>
        <dbReference type="ARBA" id="ARBA00022741"/>
    </source>
</evidence>
<feature type="domain" description="ABC transporter" evidence="5">
    <location>
        <begin position="25"/>
        <end position="264"/>
    </location>
</feature>
<evidence type="ECO:0000313" key="7">
    <source>
        <dbReference type="Proteomes" id="UP000003254"/>
    </source>
</evidence>
<dbReference type="InterPro" id="IPR027417">
    <property type="entry name" value="P-loop_NTPase"/>
</dbReference>
<dbReference type="HOGENOM" id="CLU_000604_1_22_9"/>
<protein>
    <submittedName>
        <fullName evidence="6">ABC transporter, ATP-binding protein</fullName>
    </submittedName>
</protein>
<dbReference type="GO" id="GO:0022857">
    <property type="term" value="F:transmembrane transporter activity"/>
    <property type="evidence" value="ECO:0007669"/>
    <property type="project" value="UniProtKB-ARBA"/>
</dbReference>
<evidence type="ECO:0000256" key="4">
    <source>
        <dbReference type="ARBA" id="ARBA00022840"/>
    </source>
</evidence>
<keyword evidence="2" id="KW-0813">Transport</keyword>
<dbReference type="FunFam" id="3.40.50.300:FF:000032">
    <property type="entry name" value="Export ABC transporter ATP-binding protein"/>
    <property type="match status" value="1"/>
</dbReference>
<reference evidence="6 7" key="1">
    <citation type="submission" date="2008-08" db="EMBL/GenBank/DDBJ databases">
        <title>Draft genome sequence of Ruminococcus lactaris ATCC 29176.</title>
        <authorList>
            <person name="Sudarsanam P."/>
            <person name="Ley R."/>
            <person name="Guruge J."/>
            <person name="Turnbaugh P.J."/>
            <person name="Mahowald M."/>
            <person name="Liep D."/>
            <person name="Gordon J."/>
        </authorList>
    </citation>
    <scope>NUCLEOTIDE SEQUENCE [LARGE SCALE GENOMIC DNA]</scope>
    <source>
        <strain evidence="6 7">ATCC 29176</strain>
    </source>
</reference>
<dbReference type="SMART" id="SM00382">
    <property type="entry name" value="AAA"/>
    <property type="match status" value="1"/>
</dbReference>
<dbReference type="GO" id="GO:0016887">
    <property type="term" value="F:ATP hydrolysis activity"/>
    <property type="evidence" value="ECO:0007669"/>
    <property type="project" value="InterPro"/>
</dbReference>
<dbReference type="PANTHER" id="PTHR42798">
    <property type="entry name" value="LIPOPROTEIN-RELEASING SYSTEM ATP-BINDING PROTEIN LOLD"/>
    <property type="match status" value="1"/>
</dbReference>
<dbReference type="Pfam" id="PF00005">
    <property type="entry name" value="ABC_tran"/>
    <property type="match status" value="1"/>
</dbReference>